<evidence type="ECO:0000313" key="2">
    <source>
        <dbReference type="Proteomes" id="UP000030418"/>
    </source>
</evidence>
<dbReference type="RefSeq" id="WP_039135891.1">
    <property type="nucleotide sequence ID" value="NZ_JPXY01000035.1"/>
</dbReference>
<proteinExistence type="predicted"/>
<dbReference type="AlphaFoldDB" id="A0A0A2XGE3"/>
<evidence type="ECO:0000313" key="1">
    <source>
        <dbReference type="EMBL" id="KGQ31208.1"/>
    </source>
</evidence>
<organism evidence="1 2">
    <name type="scientific">Gallibacterium genomosp. 2</name>
    <dbReference type="NCBI Taxonomy" id="155517"/>
    <lineage>
        <taxon>Bacteria</taxon>
        <taxon>Pseudomonadati</taxon>
        <taxon>Pseudomonadota</taxon>
        <taxon>Gammaproteobacteria</taxon>
        <taxon>Pasteurellales</taxon>
        <taxon>Pasteurellaceae</taxon>
        <taxon>Gallibacterium</taxon>
    </lineage>
</organism>
<dbReference type="EMBL" id="JPXY01000035">
    <property type="protein sequence ID" value="KGQ31208.1"/>
    <property type="molecule type" value="Genomic_DNA"/>
</dbReference>
<sequence>MKVQINAAYDHIKPARTVLCHINLPQLNRLIDHRRSVVKFCLEDVMQNIDDEQAQELTLYHLKELNRLQTLKKTIVALNSEEVR</sequence>
<keyword evidence="2" id="KW-1185">Reference proteome</keyword>
<reference evidence="1 2" key="1">
    <citation type="submission" date="2014-08" db="EMBL/GenBank/DDBJ databases">
        <title>Chaperone-usher fimbriae in a diverse selection of Gallibacterium genomes.</title>
        <authorList>
            <person name="Kudirkiene E."/>
            <person name="Bager R.J."/>
            <person name="Johnson T.J."/>
            <person name="Bojesen A.M."/>
        </authorList>
    </citation>
    <scope>NUCLEOTIDE SEQUENCE [LARGE SCALE GENOMIC DNA]</scope>
    <source>
        <strain evidence="1 2">CCM5976</strain>
    </source>
</reference>
<protein>
    <submittedName>
        <fullName evidence="1">Uncharacterized protein</fullName>
    </submittedName>
</protein>
<dbReference type="Proteomes" id="UP000030418">
    <property type="component" value="Unassembled WGS sequence"/>
</dbReference>
<accession>A0A0A2XGE3</accession>
<comment type="caution">
    <text evidence="1">The sequence shown here is derived from an EMBL/GenBank/DDBJ whole genome shotgun (WGS) entry which is preliminary data.</text>
</comment>
<name>A0A0A2XGE3_9PAST</name>
<gene>
    <name evidence="1" type="ORF">P375_07975</name>
</gene>